<reference evidence="16" key="1">
    <citation type="journal article" date="2023" name="Nat. Commun.">
        <title>Diploid and tetraploid genomes of Acorus and the evolution of monocots.</title>
        <authorList>
            <person name="Ma L."/>
            <person name="Liu K.W."/>
            <person name="Li Z."/>
            <person name="Hsiao Y.Y."/>
            <person name="Qi Y."/>
            <person name="Fu T."/>
            <person name="Tang G.D."/>
            <person name="Zhang D."/>
            <person name="Sun W.H."/>
            <person name="Liu D.K."/>
            <person name="Li Y."/>
            <person name="Chen G.Z."/>
            <person name="Liu X.D."/>
            <person name="Liao X.Y."/>
            <person name="Jiang Y.T."/>
            <person name="Yu X."/>
            <person name="Hao Y."/>
            <person name="Huang J."/>
            <person name="Zhao X.W."/>
            <person name="Ke S."/>
            <person name="Chen Y.Y."/>
            <person name="Wu W.L."/>
            <person name="Hsu J.L."/>
            <person name="Lin Y.F."/>
            <person name="Huang M.D."/>
            <person name="Li C.Y."/>
            <person name="Huang L."/>
            <person name="Wang Z.W."/>
            <person name="Zhao X."/>
            <person name="Zhong W.Y."/>
            <person name="Peng D.H."/>
            <person name="Ahmad S."/>
            <person name="Lan S."/>
            <person name="Zhang J.S."/>
            <person name="Tsai W.C."/>
            <person name="Van de Peer Y."/>
            <person name="Liu Z.J."/>
        </authorList>
    </citation>
    <scope>NUCLEOTIDE SEQUENCE</scope>
    <source>
        <strain evidence="16">SCP</strain>
    </source>
</reference>
<evidence type="ECO:0000256" key="11">
    <source>
        <dbReference type="ARBA" id="ARBA00023065"/>
    </source>
</evidence>
<evidence type="ECO:0000256" key="10">
    <source>
        <dbReference type="ARBA" id="ARBA00022989"/>
    </source>
</evidence>
<keyword evidence="6" id="KW-0813">Transport</keyword>
<name>A0AAV9A3J9_ACOGR</name>
<keyword evidence="8" id="KW-0812">Transmembrane</keyword>
<evidence type="ECO:0000313" key="17">
    <source>
        <dbReference type="Proteomes" id="UP001179952"/>
    </source>
</evidence>
<comment type="caution">
    <text evidence="16">The sequence shown here is derived from an EMBL/GenBank/DDBJ whole genome shotgun (WGS) entry which is preliminary data.</text>
</comment>
<protein>
    <recommendedName>
        <fullName evidence="5">ATP synthase protein MI25</fullName>
    </recommendedName>
</protein>
<keyword evidence="9" id="KW-0375">Hydrogen ion transport</keyword>
<keyword evidence="10" id="KW-1133">Transmembrane helix</keyword>
<evidence type="ECO:0000256" key="12">
    <source>
        <dbReference type="ARBA" id="ARBA00023128"/>
    </source>
</evidence>
<evidence type="ECO:0000256" key="3">
    <source>
        <dbReference type="ARBA" id="ARBA00009281"/>
    </source>
</evidence>
<keyword evidence="17" id="KW-1185">Reference proteome</keyword>
<evidence type="ECO:0000256" key="7">
    <source>
        <dbReference type="ARBA" id="ARBA00022547"/>
    </source>
</evidence>
<accession>A0AAV9A3J9</accession>
<keyword evidence="12" id="KW-0496">Mitochondrion</keyword>
<dbReference type="InterPro" id="IPR008688">
    <property type="entry name" value="ATP_synth_Bsub_B/MI25"/>
</dbReference>
<evidence type="ECO:0000256" key="15">
    <source>
        <dbReference type="SAM" id="MobiDB-lite"/>
    </source>
</evidence>
<dbReference type="PANTHER" id="PTHR37774:SF4">
    <property type="entry name" value="ATP SYNTHASE PROTEIN MI25"/>
    <property type="match status" value="1"/>
</dbReference>
<dbReference type="GO" id="GO:0045259">
    <property type="term" value="C:proton-transporting ATP synthase complex"/>
    <property type="evidence" value="ECO:0007669"/>
    <property type="project" value="UniProtKB-KW"/>
</dbReference>
<evidence type="ECO:0000313" key="16">
    <source>
        <dbReference type="EMBL" id="KAK1258689.1"/>
    </source>
</evidence>
<dbReference type="GO" id="GO:0015078">
    <property type="term" value="F:proton transmembrane transporter activity"/>
    <property type="evidence" value="ECO:0007669"/>
    <property type="project" value="InterPro"/>
</dbReference>
<keyword evidence="7" id="KW-0138">CF(0)</keyword>
<evidence type="ECO:0000256" key="13">
    <source>
        <dbReference type="ARBA" id="ARBA00023136"/>
    </source>
</evidence>
<dbReference type="EMBL" id="JAUJYN010000014">
    <property type="protein sequence ID" value="KAK1258689.1"/>
    <property type="molecule type" value="Genomic_DNA"/>
</dbReference>
<sequence length="249" mass="27799">MESIMAAPPQPGSGSNMPAPHWIDFGDVDQADSHLSLESNSSYLDPNLPTLSGEQAGGQTVLDLFNNLKGLRYQPHDPLVLWEKARDMLAEKRSILTILDRLDPGKDCRQSFGQTLLLTLDERIKAIQEESEQANLPNEVLPTTSHEEEVNFRIRFNICKTIVESLPTARCTPKCEKTLQALLCQNLNVKSITLENAITSRRIRLHNDIVTGFQKSVSERFLPGTTMTGSPIVELILEGLLVLRIGYKH</sequence>
<evidence type="ECO:0000256" key="8">
    <source>
        <dbReference type="ARBA" id="ARBA00022692"/>
    </source>
</evidence>
<dbReference type="AlphaFoldDB" id="A0AAV9A3J9"/>
<organism evidence="16 17">
    <name type="scientific">Acorus gramineus</name>
    <name type="common">Dwarf sweet flag</name>
    <dbReference type="NCBI Taxonomy" id="55184"/>
    <lineage>
        <taxon>Eukaryota</taxon>
        <taxon>Viridiplantae</taxon>
        <taxon>Streptophyta</taxon>
        <taxon>Embryophyta</taxon>
        <taxon>Tracheophyta</taxon>
        <taxon>Spermatophyta</taxon>
        <taxon>Magnoliopsida</taxon>
        <taxon>Liliopsida</taxon>
        <taxon>Acoraceae</taxon>
        <taxon>Acorus</taxon>
    </lineage>
</organism>
<keyword evidence="13" id="KW-0472">Membrane</keyword>
<dbReference type="GO" id="GO:0015986">
    <property type="term" value="P:proton motive force-driven ATP synthesis"/>
    <property type="evidence" value="ECO:0007669"/>
    <property type="project" value="InterPro"/>
</dbReference>
<keyword evidence="14" id="KW-0066">ATP synthesis</keyword>
<comment type="function">
    <text evidence="1">This is one of the chains of the nonenzymatic component (CF(0) subunit) of the mitochondrial ATPase complex.</text>
</comment>
<evidence type="ECO:0000256" key="14">
    <source>
        <dbReference type="ARBA" id="ARBA00023310"/>
    </source>
</evidence>
<evidence type="ECO:0000256" key="9">
    <source>
        <dbReference type="ARBA" id="ARBA00022781"/>
    </source>
</evidence>
<dbReference type="InterPro" id="IPR044988">
    <property type="entry name" value="MI25_plants"/>
</dbReference>
<dbReference type="Pfam" id="PF05405">
    <property type="entry name" value="Mt_ATP-synt_B"/>
    <property type="match status" value="1"/>
</dbReference>
<evidence type="ECO:0000256" key="4">
    <source>
        <dbReference type="ARBA" id="ARBA00011648"/>
    </source>
</evidence>
<gene>
    <name evidence="16" type="ORF">QJS04_geneDACA024296</name>
</gene>
<evidence type="ECO:0000256" key="5">
    <source>
        <dbReference type="ARBA" id="ARBA00017388"/>
    </source>
</evidence>
<reference evidence="16" key="2">
    <citation type="submission" date="2023-06" db="EMBL/GenBank/DDBJ databases">
        <authorList>
            <person name="Ma L."/>
            <person name="Liu K.-W."/>
            <person name="Li Z."/>
            <person name="Hsiao Y.-Y."/>
            <person name="Qi Y."/>
            <person name="Fu T."/>
            <person name="Tang G."/>
            <person name="Zhang D."/>
            <person name="Sun W.-H."/>
            <person name="Liu D.-K."/>
            <person name="Li Y."/>
            <person name="Chen G.-Z."/>
            <person name="Liu X.-D."/>
            <person name="Liao X.-Y."/>
            <person name="Jiang Y.-T."/>
            <person name="Yu X."/>
            <person name="Hao Y."/>
            <person name="Huang J."/>
            <person name="Zhao X.-W."/>
            <person name="Ke S."/>
            <person name="Chen Y.-Y."/>
            <person name="Wu W.-L."/>
            <person name="Hsu J.-L."/>
            <person name="Lin Y.-F."/>
            <person name="Huang M.-D."/>
            <person name="Li C.-Y."/>
            <person name="Huang L."/>
            <person name="Wang Z.-W."/>
            <person name="Zhao X."/>
            <person name="Zhong W.-Y."/>
            <person name="Peng D.-H."/>
            <person name="Ahmad S."/>
            <person name="Lan S."/>
            <person name="Zhang J.-S."/>
            <person name="Tsai W.-C."/>
            <person name="Van De Peer Y."/>
            <person name="Liu Z.-J."/>
        </authorList>
    </citation>
    <scope>NUCLEOTIDE SEQUENCE</scope>
    <source>
        <strain evidence="16">SCP</strain>
        <tissue evidence="16">Leaves</tissue>
    </source>
</reference>
<dbReference type="PANTHER" id="PTHR37774">
    <property type="entry name" value="ATP SYNTHASE PROTEIN MI25-RELATED"/>
    <property type="match status" value="1"/>
</dbReference>
<comment type="similarity">
    <text evidence="3">Belongs to the ATPase protein MI25 family.</text>
</comment>
<evidence type="ECO:0000256" key="6">
    <source>
        <dbReference type="ARBA" id="ARBA00022448"/>
    </source>
</evidence>
<comment type="subcellular location">
    <subcellularLocation>
        <location evidence="2">Mitochondrion membrane</location>
        <topology evidence="2">Single-pass membrane protein</topology>
    </subcellularLocation>
</comment>
<evidence type="ECO:0000256" key="1">
    <source>
        <dbReference type="ARBA" id="ARBA00003096"/>
    </source>
</evidence>
<evidence type="ECO:0000256" key="2">
    <source>
        <dbReference type="ARBA" id="ARBA00004304"/>
    </source>
</evidence>
<proteinExistence type="inferred from homology"/>
<comment type="subunit">
    <text evidence="4">F-type ATPases have 2 components, CF(1) - the catalytic core - and CF(0) - the membrane proton channel. CF(1) has five subunits: alpha(3), beta(3), gamma(1), delta(1), epsilon(1). CF(0) has three main subunits: a, b and c.</text>
</comment>
<dbReference type="GO" id="GO:0031966">
    <property type="term" value="C:mitochondrial membrane"/>
    <property type="evidence" value="ECO:0007669"/>
    <property type="project" value="UniProtKB-SubCell"/>
</dbReference>
<keyword evidence="11" id="KW-0406">Ion transport</keyword>
<dbReference type="Proteomes" id="UP001179952">
    <property type="component" value="Unassembled WGS sequence"/>
</dbReference>
<feature type="region of interest" description="Disordered" evidence="15">
    <location>
        <begin position="1"/>
        <end position="21"/>
    </location>
</feature>